<proteinExistence type="predicted"/>
<dbReference type="Proteomes" id="UP001596516">
    <property type="component" value="Unassembled WGS sequence"/>
</dbReference>
<protein>
    <submittedName>
        <fullName evidence="3">Uncharacterized protein</fullName>
    </submittedName>
</protein>
<dbReference type="EMBL" id="JBHTFQ010000002">
    <property type="protein sequence ID" value="MFC7703601.1"/>
    <property type="molecule type" value="Genomic_DNA"/>
</dbReference>
<dbReference type="RefSeq" id="WP_377400197.1">
    <property type="nucleotide sequence ID" value="NZ_JBHTFQ010000002.1"/>
</dbReference>
<gene>
    <name evidence="3" type="ORF">ACFQXB_05265</name>
</gene>
<feature type="transmembrane region" description="Helical" evidence="2">
    <location>
        <begin position="62"/>
        <end position="81"/>
    </location>
</feature>
<evidence type="ECO:0000256" key="1">
    <source>
        <dbReference type="SAM" id="MobiDB-lite"/>
    </source>
</evidence>
<keyword evidence="2" id="KW-0812">Transmembrane</keyword>
<keyword evidence="2" id="KW-0472">Membrane</keyword>
<accession>A0ABW2UJ89</accession>
<reference evidence="4" key="1">
    <citation type="journal article" date="2019" name="Int. J. Syst. Evol. Microbiol.">
        <title>The Global Catalogue of Microorganisms (GCM) 10K type strain sequencing project: providing services to taxonomists for standard genome sequencing and annotation.</title>
        <authorList>
            <consortium name="The Broad Institute Genomics Platform"/>
            <consortium name="The Broad Institute Genome Sequencing Center for Infectious Disease"/>
            <person name="Wu L."/>
            <person name="Ma J."/>
        </authorList>
    </citation>
    <scope>NUCLEOTIDE SEQUENCE [LARGE SCALE GENOMIC DNA]</scope>
    <source>
        <strain evidence="4">CGMCC 1.12750</strain>
    </source>
</reference>
<keyword evidence="4" id="KW-1185">Reference proteome</keyword>
<sequence length="102" mass="11324">MTTPPRAPDPPREPEPQGPTARRAPCARCQFIRGFLVAAALLLLVMLLRPGLFAPLEGLRPAHVAGAMMIAGCAGFAWRWWHWRRSLSAELAQRSDARDDPR</sequence>
<evidence type="ECO:0000256" key="2">
    <source>
        <dbReference type="SAM" id="Phobius"/>
    </source>
</evidence>
<organism evidence="3 4">
    <name type="scientific">Plastorhodobacter daqingensis</name>
    <dbReference type="NCBI Taxonomy" id="1387281"/>
    <lineage>
        <taxon>Bacteria</taxon>
        <taxon>Pseudomonadati</taxon>
        <taxon>Pseudomonadota</taxon>
        <taxon>Alphaproteobacteria</taxon>
        <taxon>Rhodobacterales</taxon>
        <taxon>Paracoccaceae</taxon>
        <taxon>Plastorhodobacter</taxon>
    </lineage>
</organism>
<feature type="transmembrane region" description="Helical" evidence="2">
    <location>
        <begin position="31"/>
        <end position="50"/>
    </location>
</feature>
<comment type="caution">
    <text evidence="3">The sequence shown here is derived from an EMBL/GenBank/DDBJ whole genome shotgun (WGS) entry which is preliminary data.</text>
</comment>
<evidence type="ECO:0000313" key="3">
    <source>
        <dbReference type="EMBL" id="MFC7703601.1"/>
    </source>
</evidence>
<feature type="region of interest" description="Disordered" evidence="1">
    <location>
        <begin position="1"/>
        <end position="23"/>
    </location>
</feature>
<name>A0ABW2UJ89_9RHOB</name>
<evidence type="ECO:0000313" key="4">
    <source>
        <dbReference type="Proteomes" id="UP001596516"/>
    </source>
</evidence>
<keyword evidence="2" id="KW-1133">Transmembrane helix</keyword>